<sequence>MGSRWPERWAGIRGGLVVEAAVGLGLFVSLGRDGSGADAPQRGRANARNPRWPAVGLQWMGKTPDGLQPSGFLLYPVPIPWGPRSARIR</sequence>
<organism evidence="1 2">
    <name type="scientific">Nocardia wallacei</name>
    <dbReference type="NCBI Taxonomy" id="480035"/>
    <lineage>
        <taxon>Bacteria</taxon>
        <taxon>Bacillati</taxon>
        <taxon>Actinomycetota</taxon>
        <taxon>Actinomycetes</taxon>
        <taxon>Mycobacteriales</taxon>
        <taxon>Nocardiaceae</taxon>
        <taxon>Nocardia</taxon>
    </lineage>
</organism>
<accession>A0A7G1KW33</accession>
<keyword evidence="1" id="KW-0614">Plasmid</keyword>
<protein>
    <submittedName>
        <fullName evidence="1">Uncharacterized protein</fullName>
    </submittedName>
</protein>
<keyword evidence="2" id="KW-1185">Reference proteome</keyword>
<dbReference type="AlphaFoldDB" id="A0A7G1KW33"/>
<name>A0A7G1KW33_9NOCA</name>
<dbReference type="KEGG" id="nwl:NWFMUON74_72200"/>
<evidence type="ECO:0000313" key="2">
    <source>
        <dbReference type="Proteomes" id="UP000516173"/>
    </source>
</evidence>
<evidence type="ECO:0000313" key="1">
    <source>
        <dbReference type="EMBL" id="BCK59448.1"/>
    </source>
</evidence>
<proteinExistence type="predicted"/>
<reference evidence="1 2" key="1">
    <citation type="submission" date="2020-08" db="EMBL/GenBank/DDBJ databases">
        <title>Genome Sequencing of Nocardia wallacei strain FMUON74 and assembly.</title>
        <authorList>
            <person name="Toyokawa M."/>
            <person name="Uesaka K."/>
        </authorList>
    </citation>
    <scope>NUCLEOTIDE SEQUENCE [LARGE SCALE GENOMIC DNA]</scope>
    <source>
        <strain evidence="1 2">FMUON74</strain>
        <plasmid evidence="1 2">pFMUON74</plasmid>
    </source>
</reference>
<dbReference type="Proteomes" id="UP000516173">
    <property type="component" value="Plasmid pFMUON74"/>
</dbReference>
<geneLocation type="plasmid" evidence="1 2">
    <name>pFMUON74</name>
</geneLocation>
<dbReference type="EMBL" id="AP023397">
    <property type="protein sequence ID" value="BCK59448.1"/>
    <property type="molecule type" value="Genomic_DNA"/>
</dbReference>
<gene>
    <name evidence="1" type="ORF">NWFMUON74_72200</name>
</gene>